<evidence type="ECO:0000256" key="6">
    <source>
        <dbReference type="ARBA" id="ARBA00022840"/>
    </source>
</evidence>
<evidence type="ECO:0000259" key="11">
    <source>
        <dbReference type="PROSITE" id="PS50929"/>
    </source>
</evidence>
<dbReference type="RefSeq" id="WP_111934291.1">
    <property type="nucleotide sequence ID" value="NZ_CADFFP010000011.1"/>
</dbReference>
<dbReference type="InterPro" id="IPR017871">
    <property type="entry name" value="ABC_transporter-like_CS"/>
</dbReference>
<dbReference type="InterPro" id="IPR036640">
    <property type="entry name" value="ABC1_TM_sf"/>
</dbReference>
<feature type="transmembrane region" description="Helical" evidence="9">
    <location>
        <begin position="29"/>
        <end position="50"/>
    </location>
</feature>
<dbReference type="PROSITE" id="PS50929">
    <property type="entry name" value="ABC_TM1F"/>
    <property type="match status" value="1"/>
</dbReference>
<dbReference type="InterPro" id="IPR027417">
    <property type="entry name" value="P-loop_NTPase"/>
</dbReference>
<dbReference type="PROSITE" id="PS50893">
    <property type="entry name" value="ABC_TRANSPORTER_2"/>
    <property type="match status" value="1"/>
</dbReference>
<keyword evidence="3" id="KW-0997">Cell inner membrane</keyword>
<keyword evidence="6" id="KW-0067">ATP-binding</keyword>
<dbReference type="GO" id="GO:0005524">
    <property type="term" value="F:ATP binding"/>
    <property type="evidence" value="ECO:0007669"/>
    <property type="project" value="UniProtKB-KW"/>
</dbReference>
<reference evidence="12 13" key="1">
    <citation type="submission" date="2018-06" db="EMBL/GenBank/DDBJ databases">
        <title>Genomic Encyclopedia of Type Strains, Phase III (KMG-III): the genomes of soil and plant-associated and newly described type strains.</title>
        <authorList>
            <person name="Whitman W."/>
        </authorList>
    </citation>
    <scope>NUCLEOTIDE SEQUENCE [LARGE SCALE GENOMIC DNA]</scope>
    <source>
        <strain evidence="12 13">LMG 23644</strain>
    </source>
</reference>
<evidence type="ECO:0000256" key="1">
    <source>
        <dbReference type="ARBA" id="ARBA00004651"/>
    </source>
</evidence>
<evidence type="ECO:0000313" key="12">
    <source>
        <dbReference type="EMBL" id="RAS22620.1"/>
    </source>
</evidence>
<evidence type="ECO:0000313" key="13">
    <source>
        <dbReference type="Proteomes" id="UP000248918"/>
    </source>
</evidence>
<dbReference type="Pfam" id="PF00664">
    <property type="entry name" value="ABC_membrane"/>
    <property type="match status" value="1"/>
</dbReference>
<keyword evidence="5" id="KW-0547">Nucleotide-binding</keyword>
<gene>
    <name evidence="12" type="ORF">BX591_12385</name>
</gene>
<keyword evidence="4 9" id="KW-0812">Transmembrane</keyword>
<evidence type="ECO:0000256" key="4">
    <source>
        <dbReference type="ARBA" id="ARBA00022692"/>
    </source>
</evidence>
<evidence type="ECO:0000256" key="3">
    <source>
        <dbReference type="ARBA" id="ARBA00022519"/>
    </source>
</evidence>
<sequence length="556" mass="60740">MVKETNWHIVASPVGSILSKFWQMSRGTIALVAAVVAGSSLISVSAPFVFSRLVDRLSSQHPIETTFAGFMLYAILVGASLTLGNTARFLALMAAENLNFISSTSFFERLSKKSPRFFIEHNPVEVQAAQTQGAQALSMTVNLVLSIILPGVIQLVLTLAVLGTALDTKIAAVVLLYGAVFTSLTYFTNVWTRPHLNRAISVAQANASLIGNAITSMETLRYFGSSGWMSKRFNHGATEVLENWRSFCVKRIAYAGVYGMALALQFVIAFTLFLPRYKAGLISVGDIVLFNVLLLQLNHPFEMVGIAIENLIQSYARIQPFARMWAAAEEIEPAAPRTEWPASDGRIEFRRVGFAYENGRGVSNVSFIAARGAVTFLTGESGSGKSTVFKLALKAMEPSAGEILIDGFNLREIARKDWYSMVGVVPQEIMLLNDTLTANIVLGREVDETRLREAAARAAILTRIEDLPDGFATVIGERGLKLSGGERQRVAIARALYGKPKLLFLDEASSALDEPTETGIMDHIRTLADEVTVLAITHRKSTIHSTDHVVDLQNHV</sequence>
<dbReference type="GO" id="GO:0016887">
    <property type="term" value="F:ATP hydrolysis activity"/>
    <property type="evidence" value="ECO:0007669"/>
    <property type="project" value="InterPro"/>
</dbReference>
<dbReference type="PANTHER" id="PTHR24221:SF654">
    <property type="entry name" value="ATP-BINDING CASSETTE SUB-FAMILY B MEMBER 6"/>
    <property type="match status" value="1"/>
</dbReference>
<keyword evidence="2" id="KW-1003">Cell membrane</keyword>
<dbReference type="SMART" id="SM00382">
    <property type="entry name" value="AAA"/>
    <property type="match status" value="1"/>
</dbReference>
<dbReference type="Proteomes" id="UP000248918">
    <property type="component" value="Unassembled WGS sequence"/>
</dbReference>
<evidence type="ECO:0000256" key="2">
    <source>
        <dbReference type="ARBA" id="ARBA00022475"/>
    </source>
</evidence>
<evidence type="ECO:0000256" key="9">
    <source>
        <dbReference type="SAM" id="Phobius"/>
    </source>
</evidence>
<protein>
    <submittedName>
        <fullName evidence="12">ABC-type multidrug transport system fused ATPase/permease subunit</fullName>
    </submittedName>
</protein>
<dbReference type="PANTHER" id="PTHR24221">
    <property type="entry name" value="ATP-BINDING CASSETTE SUB-FAMILY B"/>
    <property type="match status" value="1"/>
</dbReference>
<dbReference type="GO" id="GO:0140359">
    <property type="term" value="F:ABC-type transporter activity"/>
    <property type="evidence" value="ECO:0007669"/>
    <property type="project" value="InterPro"/>
</dbReference>
<dbReference type="AlphaFoldDB" id="A0A329BL92"/>
<feature type="domain" description="ABC transporter" evidence="10">
    <location>
        <begin position="347"/>
        <end position="556"/>
    </location>
</feature>
<name>A0A329BL92_9BURK</name>
<accession>A0A329BL92</accession>
<dbReference type="PROSITE" id="PS00211">
    <property type="entry name" value="ABC_TRANSPORTER_1"/>
    <property type="match status" value="1"/>
</dbReference>
<dbReference type="EMBL" id="QLTK01000023">
    <property type="protein sequence ID" value="RAS22620.1"/>
    <property type="molecule type" value="Genomic_DNA"/>
</dbReference>
<dbReference type="Gene3D" id="1.20.1560.10">
    <property type="entry name" value="ABC transporter type 1, transmembrane domain"/>
    <property type="match status" value="1"/>
</dbReference>
<comment type="caution">
    <text evidence="12">The sequence shown here is derived from an EMBL/GenBank/DDBJ whole genome shotgun (WGS) entry which is preliminary data.</text>
</comment>
<evidence type="ECO:0000256" key="7">
    <source>
        <dbReference type="ARBA" id="ARBA00022989"/>
    </source>
</evidence>
<dbReference type="GO" id="GO:0005886">
    <property type="term" value="C:plasma membrane"/>
    <property type="evidence" value="ECO:0007669"/>
    <property type="project" value="UniProtKB-SubCell"/>
</dbReference>
<feature type="transmembrane region" description="Helical" evidence="9">
    <location>
        <begin position="170"/>
        <end position="191"/>
    </location>
</feature>
<feature type="domain" description="ABC transmembrane type-1" evidence="11">
    <location>
        <begin position="30"/>
        <end position="313"/>
    </location>
</feature>
<dbReference type="InterPro" id="IPR039421">
    <property type="entry name" value="Type_1_exporter"/>
</dbReference>
<dbReference type="Pfam" id="PF00005">
    <property type="entry name" value="ABC_tran"/>
    <property type="match status" value="1"/>
</dbReference>
<dbReference type="OrthoDB" id="8554730at2"/>
<feature type="transmembrane region" description="Helical" evidence="9">
    <location>
        <begin position="252"/>
        <end position="273"/>
    </location>
</feature>
<keyword evidence="7 9" id="KW-1133">Transmembrane helix</keyword>
<evidence type="ECO:0000259" key="10">
    <source>
        <dbReference type="PROSITE" id="PS50893"/>
    </source>
</evidence>
<dbReference type="InterPro" id="IPR003593">
    <property type="entry name" value="AAA+_ATPase"/>
</dbReference>
<organism evidence="12 13">
    <name type="scientific">Paraburkholderia bryophila</name>
    <dbReference type="NCBI Taxonomy" id="420952"/>
    <lineage>
        <taxon>Bacteria</taxon>
        <taxon>Pseudomonadati</taxon>
        <taxon>Pseudomonadota</taxon>
        <taxon>Betaproteobacteria</taxon>
        <taxon>Burkholderiales</taxon>
        <taxon>Burkholderiaceae</taxon>
        <taxon>Paraburkholderia</taxon>
    </lineage>
</organism>
<dbReference type="SUPFAM" id="SSF52540">
    <property type="entry name" value="P-loop containing nucleoside triphosphate hydrolases"/>
    <property type="match status" value="1"/>
</dbReference>
<keyword evidence="8 9" id="KW-0472">Membrane</keyword>
<evidence type="ECO:0000256" key="8">
    <source>
        <dbReference type="ARBA" id="ARBA00023136"/>
    </source>
</evidence>
<feature type="transmembrane region" description="Helical" evidence="9">
    <location>
        <begin position="143"/>
        <end position="164"/>
    </location>
</feature>
<proteinExistence type="predicted"/>
<comment type="subcellular location">
    <subcellularLocation>
        <location evidence="1">Cell membrane</location>
        <topology evidence="1">Multi-pass membrane protein</topology>
    </subcellularLocation>
</comment>
<dbReference type="InterPro" id="IPR011527">
    <property type="entry name" value="ABC1_TM_dom"/>
</dbReference>
<dbReference type="Gene3D" id="3.40.50.300">
    <property type="entry name" value="P-loop containing nucleotide triphosphate hydrolases"/>
    <property type="match status" value="1"/>
</dbReference>
<feature type="transmembrane region" description="Helical" evidence="9">
    <location>
        <begin position="70"/>
        <end position="91"/>
    </location>
</feature>
<dbReference type="InterPro" id="IPR003439">
    <property type="entry name" value="ABC_transporter-like_ATP-bd"/>
</dbReference>
<dbReference type="SUPFAM" id="SSF90123">
    <property type="entry name" value="ABC transporter transmembrane region"/>
    <property type="match status" value="1"/>
</dbReference>
<evidence type="ECO:0000256" key="5">
    <source>
        <dbReference type="ARBA" id="ARBA00022741"/>
    </source>
</evidence>